<dbReference type="AlphaFoldDB" id="A0A401HPK8"/>
<proteinExistence type="predicted"/>
<sequence>MAMSLKKITAIAVGGAMVASALASGVAANVVTVGDIKEFMKNVVKDGEPNVDIVVGSKAAAMDVVSAADIAAKIGSMCYKDVSIEDGSADLCLDTSADTTLSDDLNDVYKNDNGNYFLIFTTPKRSYTDNLGDADILDNLVDDKANVTTGSKVQKLPRLSTLIRDTDADPDDVSSDHSADAMEFLLASVKRVDKDNYEIDKGDLVYGALMFKDGKYTVDELQPLYIGMEIPLLGENYRIVDVDDNDKKIYLGKEAYSGNMEEGETYDLGNGYQVKIESVLQTVNNNEVKVNVEIIKDGKVVATKDDSIPFVLRYKDIGVIVYNAYKNIAETEGYASVIITKDVKEYELGKEFVNDWKLYAITREGNSTVGYSLKLVDNDFSKESDPLAKTKYLEVGGNKVYGLALKYDGDKYDNLDSGSTVDFANDYATLEFTDDDESGKLFARYKMDISKEVSLNIGEKTEVLGTTLELKDIKAEGQRVVPVKTPVAKLDTEASLDTDKYLILVGGPVANKLSEELQKEGKIDITNDSPATLQVVDNRILVVAGGDREKTREAALYLIENY</sequence>
<gene>
    <name evidence="3" type="ORF">MHHB_P0434</name>
</gene>
<organism evidence="3 4">
    <name type="scientific">Methanofervidicoccus abyssi</name>
    <dbReference type="NCBI Taxonomy" id="2082189"/>
    <lineage>
        <taxon>Archaea</taxon>
        <taxon>Methanobacteriati</taxon>
        <taxon>Methanobacteriota</taxon>
        <taxon>Methanomada group</taxon>
        <taxon>Methanococci</taxon>
        <taxon>Methanococcales</taxon>
        <taxon>Methanofervidicoccus</taxon>
    </lineage>
</organism>
<evidence type="ECO:0000259" key="2">
    <source>
        <dbReference type="Pfam" id="PF05124"/>
    </source>
</evidence>
<dbReference type="RefSeq" id="WP_131006988.1">
    <property type="nucleotide sequence ID" value="NZ_BFAX01000002.1"/>
</dbReference>
<feature type="domain" description="S-layer protein central" evidence="1">
    <location>
        <begin position="146"/>
        <end position="476"/>
    </location>
</feature>
<reference evidence="3 4" key="1">
    <citation type="journal article" date="2019" name="Int. J. Syst. Evol. Microbiol.">
        <title>Methanofervidicoccus abyssi gen. nov., sp. nov., a hydrogenotrophic methanogen, isolated from a hydrothermal vent chimney in the Mid-Cayman Spreading Center, the Caribbean Sea.</title>
        <authorList>
            <person name="Sakai S."/>
            <person name="Takaki Y."/>
            <person name="Miyazaki M."/>
            <person name="Ogawara M."/>
            <person name="Yanagawa K."/>
            <person name="Miyazaki J."/>
            <person name="Takai K."/>
        </authorList>
    </citation>
    <scope>NUCLEOTIDE SEQUENCE [LARGE SCALE GENOMIC DNA]</scope>
    <source>
        <strain evidence="3 4">HHB</strain>
    </source>
</reference>
<evidence type="ECO:0000313" key="3">
    <source>
        <dbReference type="EMBL" id="GBF36204.1"/>
    </source>
</evidence>
<name>A0A401HPK8_9EURY</name>
<dbReference type="InterPro" id="IPR022650">
    <property type="entry name" value="S_layer_central"/>
</dbReference>
<dbReference type="InterPro" id="IPR022651">
    <property type="entry name" value="S_layer_C"/>
</dbReference>
<dbReference type="InterPro" id="IPR006454">
    <property type="entry name" value="S_layer_MJ"/>
</dbReference>
<dbReference type="Proteomes" id="UP000290527">
    <property type="component" value="Unassembled WGS sequence"/>
</dbReference>
<keyword evidence="4" id="KW-1185">Reference proteome</keyword>
<feature type="domain" description="S-layer protein outer" evidence="2">
    <location>
        <begin position="35"/>
        <end position="561"/>
    </location>
</feature>
<protein>
    <recommendedName>
        <fullName evidence="5">S-layer protein</fullName>
    </recommendedName>
</protein>
<evidence type="ECO:0000313" key="4">
    <source>
        <dbReference type="Proteomes" id="UP000290527"/>
    </source>
</evidence>
<dbReference type="EMBL" id="BFAX01000002">
    <property type="protein sequence ID" value="GBF36204.1"/>
    <property type="molecule type" value="Genomic_DNA"/>
</dbReference>
<dbReference type="Pfam" id="PF05124">
    <property type="entry name" value="S_layer_C"/>
    <property type="match status" value="1"/>
</dbReference>
<dbReference type="NCBIfam" id="TIGR01564">
    <property type="entry name" value="S_layer_MJ"/>
    <property type="match status" value="1"/>
</dbReference>
<comment type="caution">
    <text evidence="3">The sequence shown here is derived from an EMBL/GenBank/DDBJ whole genome shotgun (WGS) entry which is preliminary data.</text>
</comment>
<dbReference type="Gene3D" id="2.60.98.40">
    <property type="match status" value="1"/>
</dbReference>
<dbReference type="OrthoDB" id="92388at2157"/>
<dbReference type="Pfam" id="PF05123">
    <property type="entry name" value="S_layer_N"/>
    <property type="match status" value="1"/>
</dbReference>
<evidence type="ECO:0000259" key="1">
    <source>
        <dbReference type="Pfam" id="PF05123"/>
    </source>
</evidence>
<accession>A0A401HPK8</accession>
<evidence type="ECO:0008006" key="5">
    <source>
        <dbReference type="Google" id="ProtNLM"/>
    </source>
</evidence>